<sequence>MPPPPITIAFGSCHRLSAANGAANRLAEESILRKIVELSPSAFLWLGDAIYKEGLGSETNSGTFDAPFNAMSLFKPYADLVSEVDGRIYGTWDDHDYGRNDAGRKLNNRTERLNAYLDFMNEPKDSVRRKRKGLYSSYVLDPNVKIIFLDTRYHRDDHYVPSVGGIKKLPLSPLIAAFSRLMVKLLGQGSNYEGEVLGEEQWEWLEDELEESKKAGPERVNVIVSSIQVLTTNPLVESWGHFPKEKRRLLELIGGKSENRVLLLSGDVHHAEFSKVGDILEVTSSGLTHSCSSPFYGFVCDIMLRSFPEHRHNNFYHVKENFGLLKFENGQVDVQIYGEDGSVVGETRLGGRAVDRSSIDWDENVPHLLDGRCSKNFMCCFGALVLLLFLALKLVLVLVGRSKKKKRMKKKND</sequence>
<dbReference type="CDD" id="cd07389">
    <property type="entry name" value="MPP_PhoD"/>
    <property type="match status" value="1"/>
</dbReference>
<feature type="domain" description="PhoD-like phosphatase metallophosphatase" evidence="2">
    <location>
        <begin position="92"/>
        <end position="276"/>
    </location>
</feature>
<dbReference type="OrthoDB" id="10266805at2759"/>
<dbReference type="InterPro" id="IPR038607">
    <property type="entry name" value="PhoD-like_sf"/>
</dbReference>
<protein>
    <recommendedName>
        <fullName evidence="2">PhoD-like phosphatase metallophosphatase domain-containing protein</fullName>
    </recommendedName>
</protein>
<name>A0A9W7EKX7_9STRA</name>
<dbReference type="PANTHER" id="PTHR33987">
    <property type="entry name" value="CALCINEURIN-LIKE METALLO-PHOSPHOESTERASE SUPERFAMILY PROTEIN"/>
    <property type="match status" value="1"/>
</dbReference>
<gene>
    <name evidence="3" type="ORF">TrST_g14379</name>
</gene>
<dbReference type="InterPro" id="IPR018946">
    <property type="entry name" value="PhoD-like_MPP"/>
</dbReference>
<evidence type="ECO:0000259" key="2">
    <source>
        <dbReference type="Pfam" id="PF09423"/>
    </source>
</evidence>
<keyword evidence="1" id="KW-0812">Transmembrane</keyword>
<dbReference type="SUPFAM" id="SSF56300">
    <property type="entry name" value="Metallo-dependent phosphatases"/>
    <property type="match status" value="1"/>
</dbReference>
<comment type="caution">
    <text evidence="3">The sequence shown here is derived from an EMBL/GenBank/DDBJ whole genome shotgun (WGS) entry which is preliminary data.</text>
</comment>
<dbReference type="Pfam" id="PF09423">
    <property type="entry name" value="PhoD"/>
    <property type="match status" value="1"/>
</dbReference>
<accession>A0A9W7EKX7</accession>
<dbReference type="PANTHER" id="PTHR33987:SF1">
    <property type="entry name" value="CALCINEURIN-LIKE METALLO-PHOSPHOESTERASE SUPERFAMILY PROTEIN"/>
    <property type="match status" value="1"/>
</dbReference>
<keyword evidence="4" id="KW-1185">Reference proteome</keyword>
<evidence type="ECO:0000313" key="3">
    <source>
        <dbReference type="EMBL" id="GMH80788.1"/>
    </source>
</evidence>
<dbReference type="AlphaFoldDB" id="A0A9W7EKX7"/>
<organism evidence="3 4">
    <name type="scientific">Triparma strigata</name>
    <dbReference type="NCBI Taxonomy" id="1606541"/>
    <lineage>
        <taxon>Eukaryota</taxon>
        <taxon>Sar</taxon>
        <taxon>Stramenopiles</taxon>
        <taxon>Ochrophyta</taxon>
        <taxon>Bolidophyceae</taxon>
        <taxon>Parmales</taxon>
        <taxon>Triparmaceae</taxon>
        <taxon>Triparma</taxon>
    </lineage>
</organism>
<proteinExistence type="predicted"/>
<reference evidence="4" key="1">
    <citation type="journal article" date="2023" name="Commun. Biol.">
        <title>Genome analysis of Parmales, the sister group of diatoms, reveals the evolutionary specialization of diatoms from phago-mixotrophs to photoautotrophs.</title>
        <authorList>
            <person name="Ban H."/>
            <person name="Sato S."/>
            <person name="Yoshikawa S."/>
            <person name="Yamada K."/>
            <person name="Nakamura Y."/>
            <person name="Ichinomiya M."/>
            <person name="Sato N."/>
            <person name="Blanc-Mathieu R."/>
            <person name="Endo H."/>
            <person name="Kuwata A."/>
            <person name="Ogata H."/>
        </authorList>
    </citation>
    <scope>NUCLEOTIDE SEQUENCE [LARGE SCALE GENOMIC DNA]</scope>
    <source>
        <strain evidence="4">NIES 3701</strain>
    </source>
</reference>
<feature type="transmembrane region" description="Helical" evidence="1">
    <location>
        <begin position="381"/>
        <end position="400"/>
    </location>
</feature>
<keyword evidence="1" id="KW-1133">Transmembrane helix</keyword>
<dbReference type="Gene3D" id="3.60.21.70">
    <property type="entry name" value="PhoD-like phosphatase"/>
    <property type="match status" value="1"/>
</dbReference>
<dbReference type="InterPro" id="IPR029052">
    <property type="entry name" value="Metallo-depent_PP-like"/>
</dbReference>
<dbReference type="Proteomes" id="UP001165085">
    <property type="component" value="Unassembled WGS sequence"/>
</dbReference>
<evidence type="ECO:0000313" key="4">
    <source>
        <dbReference type="Proteomes" id="UP001165085"/>
    </source>
</evidence>
<evidence type="ECO:0000256" key="1">
    <source>
        <dbReference type="SAM" id="Phobius"/>
    </source>
</evidence>
<dbReference type="EMBL" id="BRXY01000249">
    <property type="protein sequence ID" value="GMH80788.1"/>
    <property type="molecule type" value="Genomic_DNA"/>
</dbReference>
<keyword evidence="1" id="KW-0472">Membrane</keyword>